<dbReference type="InterPro" id="IPR059113">
    <property type="entry name" value="Znf_ribbon"/>
</dbReference>
<evidence type="ECO:0000259" key="2">
    <source>
        <dbReference type="Pfam" id="PF13248"/>
    </source>
</evidence>
<accession>A0AAE3LIH2</accession>
<comment type="caution">
    <text evidence="3">The sequence shown here is derived from an EMBL/GenBank/DDBJ whole genome shotgun (WGS) entry which is preliminary data.</text>
</comment>
<sequence length="260" mass="29723">MECPKCHKSIDDDDIFCPNCDTRLRPDKNTSIMKRFKKQNKPLNVEIVGEKKHKLSEGKLKLILITVAVVLLVVLVVLIVVNIISGKGENTAESISEYIGVDVAKAQKKLDMHFKDESVFQGVNNALNFDYIIESDDSVNVDGINYPEWAALVTVDDEERIQTVKYSNFKVLKNNANGEKKSKAINLDKFEQGAKWSGLSDAIDLEYYGIVWSKDTKNYIYRYWYENDAGDDQPVVLNVTFDTDNKYLYYSSTLIYPEYL</sequence>
<reference evidence="3 4" key="1">
    <citation type="journal article" date="2021" name="ISME Commun">
        <title>Automated analysis of genomic sequences facilitates high-throughput and comprehensive description of bacteria.</title>
        <authorList>
            <person name="Hitch T.C.A."/>
        </authorList>
    </citation>
    <scope>NUCLEOTIDE SEQUENCE [LARGE SCALE GENOMIC DNA]</scope>
    <source>
        <strain evidence="3 4">Sanger_31</strain>
    </source>
</reference>
<evidence type="ECO:0000313" key="4">
    <source>
        <dbReference type="Proteomes" id="UP001208131"/>
    </source>
</evidence>
<organism evidence="3 4">
    <name type="scientific">Hominimerdicola aceti</name>
    <dbReference type="NCBI Taxonomy" id="2981726"/>
    <lineage>
        <taxon>Bacteria</taxon>
        <taxon>Bacillati</taxon>
        <taxon>Bacillota</taxon>
        <taxon>Clostridia</taxon>
        <taxon>Eubacteriales</taxon>
        <taxon>Oscillospiraceae</taxon>
        <taxon>Hominimerdicola</taxon>
    </lineage>
</organism>
<gene>
    <name evidence="3" type="ORF">OCV57_12765</name>
</gene>
<proteinExistence type="predicted"/>
<feature type="domain" description="Putative zinc-ribbon" evidence="2">
    <location>
        <begin position="2"/>
        <end position="24"/>
    </location>
</feature>
<protein>
    <submittedName>
        <fullName evidence="3">Zinc ribbon domain-containing protein</fullName>
    </submittedName>
</protein>
<evidence type="ECO:0000313" key="3">
    <source>
        <dbReference type="EMBL" id="MCU6706784.1"/>
    </source>
</evidence>
<keyword evidence="1" id="KW-1133">Transmembrane helix</keyword>
<dbReference type="AlphaFoldDB" id="A0AAE3LIH2"/>
<evidence type="ECO:0000256" key="1">
    <source>
        <dbReference type="SAM" id="Phobius"/>
    </source>
</evidence>
<keyword evidence="1" id="KW-0472">Membrane</keyword>
<dbReference type="EMBL" id="JAOQJZ010000016">
    <property type="protein sequence ID" value="MCU6706784.1"/>
    <property type="molecule type" value="Genomic_DNA"/>
</dbReference>
<dbReference type="Proteomes" id="UP001208131">
    <property type="component" value="Unassembled WGS sequence"/>
</dbReference>
<name>A0AAE3LIH2_9FIRM</name>
<keyword evidence="1" id="KW-0812">Transmembrane</keyword>
<keyword evidence="4" id="KW-1185">Reference proteome</keyword>
<dbReference type="RefSeq" id="WP_267301862.1">
    <property type="nucleotide sequence ID" value="NZ_JAOQJZ010000016.1"/>
</dbReference>
<dbReference type="Pfam" id="PF13248">
    <property type="entry name" value="Zn_ribbon_3"/>
    <property type="match status" value="1"/>
</dbReference>
<feature type="transmembrane region" description="Helical" evidence="1">
    <location>
        <begin position="62"/>
        <end position="84"/>
    </location>
</feature>